<dbReference type="SUPFAM" id="SSF48452">
    <property type="entry name" value="TPR-like"/>
    <property type="match status" value="1"/>
</dbReference>
<dbReference type="Pfam" id="PF13560">
    <property type="entry name" value="HTH_31"/>
    <property type="match status" value="1"/>
</dbReference>
<dbReference type="InterPro" id="IPR010982">
    <property type="entry name" value="Lambda_DNA-bd_dom_sf"/>
</dbReference>
<evidence type="ECO:0000313" key="3">
    <source>
        <dbReference type="Proteomes" id="UP000198937"/>
    </source>
</evidence>
<dbReference type="InterPro" id="IPR011990">
    <property type="entry name" value="TPR-like_helical_dom_sf"/>
</dbReference>
<protein>
    <submittedName>
        <fullName evidence="2">Helix-turn-helix domain-containing protein</fullName>
    </submittedName>
</protein>
<gene>
    <name evidence="2" type="ORF">GA0070617_1624</name>
</gene>
<dbReference type="GO" id="GO:0003677">
    <property type="term" value="F:DNA binding"/>
    <property type="evidence" value="ECO:0007669"/>
    <property type="project" value="InterPro"/>
</dbReference>
<dbReference type="RefSeq" id="WP_091435369.1">
    <property type="nucleotide sequence ID" value="NZ_BMMJ01000001.1"/>
</dbReference>
<feature type="domain" description="HTH cro/C1-type" evidence="1">
    <location>
        <begin position="23"/>
        <end position="78"/>
    </location>
</feature>
<reference evidence="3" key="1">
    <citation type="submission" date="2016-06" db="EMBL/GenBank/DDBJ databases">
        <authorList>
            <person name="Varghese N."/>
            <person name="Submissions Spin"/>
        </authorList>
    </citation>
    <scope>NUCLEOTIDE SEQUENCE [LARGE SCALE GENOMIC DNA]</scope>
    <source>
        <strain evidence="3">DSM 45577</strain>
    </source>
</reference>
<accession>A0A1C6U9W3</accession>
<evidence type="ECO:0000259" key="1">
    <source>
        <dbReference type="PROSITE" id="PS50943"/>
    </source>
</evidence>
<name>A0A1C6U9W3_9ACTN</name>
<dbReference type="OrthoDB" id="3356937at2"/>
<dbReference type="PROSITE" id="PS50943">
    <property type="entry name" value="HTH_CROC1"/>
    <property type="match status" value="1"/>
</dbReference>
<organism evidence="2 3">
    <name type="scientific">Micromonospora yangpuensis</name>
    <dbReference type="NCBI Taxonomy" id="683228"/>
    <lineage>
        <taxon>Bacteria</taxon>
        <taxon>Bacillati</taxon>
        <taxon>Actinomycetota</taxon>
        <taxon>Actinomycetes</taxon>
        <taxon>Micromonosporales</taxon>
        <taxon>Micromonosporaceae</taxon>
        <taxon>Micromonospora</taxon>
    </lineage>
</organism>
<sequence length="411" mass="43616">MTGHERFSSDGNPQGELPIGRRVARWRVRRRMSQQVFADRLGKSKSWVDKVERGVRALDRMSVIHEVAGVLRIDSAVLLGGDTPARSAAVPLVADVDDARAALTRYAVFAPDGVDRPAPPVAEVGRQVRHAWLTYQHAGYPQVLRLLPRLLDVTRRLPADDPARRSALRVQAYRIAASSLVKLGDVEGAWLAANRAVAMAGDDPVLAATAVVSLGEVLRAAGRGRLAVATTLAAAHRIAPAVPGQGPPEALAVGGSLLLQAALAAAGRSDPRGVAELVGQATEIAVRLGDGDDHHQLAFGPTVVALARVAAAVELGEPAEAVRGHEQVTREPHWQRLPPEHRAAYLLDMARAYLDLGDLAGAGRMLVEADRTAPTEVRCRPVGRTLLARIARDGPAVAGVTRLAMLIGLTP</sequence>
<dbReference type="InterPro" id="IPR001387">
    <property type="entry name" value="Cro/C1-type_HTH"/>
</dbReference>
<dbReference type="AlphaFoldDB" id="A0A1C6U9W3"/>
<dbReference type="STRING" id="683228.GA0070617_1624"/>
<dbReference type="SUPFAM" id="SSF47413">
    <property type="entry name" value="lambda repressor-like DNA-binding domains"/>
    <property type="match status" value="1"/>
</dbReference>
<dbReference type="Gene3D" id="1.25.40.10">
    <property type="entry name" value="Tetratricopeptide repeat domain"/>
    <property type="match status" value="1"/>
</dbReference>
<dbReference type="Proteomes" id="UP000198937">
    <property type="component" value="Unassembled WGS sequence"/>
</dbReference>
<dbReference type="SMART" id="SM00530">
    <property type="entry name" value="HTH_XRE"/>
    <property type="match status" value="1"/>
</dbReference>
<dbReference type="Gene3D" id="1.10.260.40">
    <property type="entry name" value="lambda repressor-like DNA-binding domains"/>
    <property type="match status" value="1"/>
</dbReference>
<proteinExistence type="predicted"/>
<dbReference type="EMBL" id="FMIA01000002">
    <property type="protein sequence ID" value="SCL50885.1"/>
    <property type="molecule type" value="Genomic_DNA"/>
</dbReference>
<keyword evidence="3" id="KW-1185">Reference proteome</keyword>
<evidence type="ECO:0000313" key="2">
    <source>
        <dbReference type="EMBL" id="SCL50885.1"/>
    </source>
</evidence>